<dbReference type="Proteomes" id="UP000826271">
    <property type="component" value="Unassembled WGS sequence"/>
</dbReference>
<name>A0AAV6WQL7_9LAMI</name>
<evidence type="ECO:0000313" key="2">
    <source>
        <dbReference type="EMBL" id="KAG8369270.1"/>
    </source>
</evidence>
<keyword evidence="3" id="KW-1185">Reference proteome</keyword>
<feature type="compositionally biased region" description="Polar residues" evidence="1">
    <location>
        <begin position="44"/>
        <end position="60"/>
    </location>
</feature>
<dbReference type="CDD" id="cd00303">
    <property type="entry name" value="retropepsin_like"/>
    <property type="match status" value="1"/>
</dbReference>
<evidence type="ECO:0000313" key="3">
    <source>
        <dbReference type="Proteomes" id="UP000826271"/>
    </source>
</evidence>
<organism evidence="2 3">
    <name type="scientific">Buddleja alternifolia</name>
    <dbReference type="NCBI Taxonomy" id="168488"/>
    <lineage>
        <taxon>Eukaryota</taxon>
        <taxon>Viridiplantae</taxon>
        <taxon>Streptophyta</taxon>
        <taxon>Embryophyta</taxon>
        <taxon>Tracheophyta</taxon>
        <taxon>Spermatophyta</taxon>
        <taxon>Magnoliopsida</taxon>
        <taxon>eudicotyledons</taxon>
        <taxon>Gunneridae</taxon>
        <taxon>Pentapetalae</taxon>
        <taxon>asterids</taxon>
        <taxon>lamiids</taxon>
        <taxon>Lamiales</taxon>
        <taxon>Scrophulariaceae</taxon>
        <taxon>Buddlejeae</taxon>
        <taxon>Buddleja</taxon>
    </lineage>
</organism>
<dbReference type="InterPro" id="IPR021109">
    <property type="entry name" value="Peptidase_aspartic_dom_sf"/>
</dbReference>
<evidence type="ECO:0000256" key="1">
    <source>
        <dbReference type="SAM" id="MobiDB-lite"/>
    </source>
</evidence>
<protein>
    <recommendedName>
        <fullName evidence="4">Retrotransposon gag protein</fullName>
    </recommendedName>
</protein>
<accession>A0AAV6WQL7</accession>
<proteinExistence type="predicted"/>
<dbReference type="Pfam" id="PF13650">
    <property type="entry name" value="Asp_protease_2"/>
    <property type="match status" value="1"/>
</dbReference>
<comment type="caution">
    <text evidence="2">The sequence shown here is derived from an EMBL/GenBank/DDBJ whole genome shotgun (WGS) entry which is preliminary data.</text>
</comment>
<dbReference type="EMBL" id="WHWC01000015">
    <property type="protein sequence ID" value="KAG8369270.1"/>
    <property type="molecule type" value="Genomic_DNA"/>
</dbReference>
<feature type="region of interest" description="Disordered" evidence="1">
    <location>
        <begin position="44"/>
        <end position="73"/>
    </location>
</feature>
<dbReference type="AlphaFoldDB" id="A0AAV6WQL7"/>
<sequence length="288" mass="32503">MAEGLHSLETRKDLDALREQVTVNAAKSDKMFEDIRNLIAAIATNQPPGDSASSMEQEGTSPMARGLGTQSPGYQLPTNRSKVEFPHFNGKALQWHQIFMRTRLARTSPDWGEYVNALQDRFGAMLFEDPMSELMNLRQTGRRLSPQDLDEKRAKGLCFLCDEKYTRDHVCARKRHLFLMEFTDENETELDVIDQEETSWDISDKPEDSPSQNQFHISMNGINGIHDFRTMKVHGSTKGKTIHILIDTGSTHNFLDMEVAKKLGCPIIATEPFPVSIANGNKLYSKAA</sequence>
<dbReference type="Gene3D" id="2.40.70.10">
    <property type="entry name" value="Acid Proteases"/>
    <property type="match status" value="1"/>
</dbReference>
<dbReference type="PROSITE" id="PS00141">
    <property type="entry name" value="ASP_PROTEASE"/>
    <property type="match status" value="1"/>
</dbReference>
<reference evidence="2" key="1">
    <citation type="submission" date="2019-10" db="EMBL/GenBank/DDBJ databases">
        <authorList>
            <person name="Zhang R."/>
            <person name="Pan Y."/>
            <person name="Wang J."/>
            <person name="Ma R."/>
            <person name="Yu S."/>
        </authorList>
    </citation>
    <scope>NUCLEOTIDE SEQUENCE</scope>
    <source>
        <strain evidence="2">LA-IB0</strain>
        <tissue evidence="2">Leaf</tissue>
    </source>
</reference>
<gene>
    <name evidence="2" type="ORF">BUALT_Bualt15G0134000</name>
</gene>
<dbReference type="InterPro" id="IPR001969">
    <property type="entry name" value="Aspartic_peptidase_AS"/>
</dbReference>
<evidence type="ECO:0008006" key="4">
    <source>
        <dbReference type="Google" id="ProtNLM"/>
    </source>
</evidence>
<dbReference type="GO" id="GO:0004190">
    <property type="term" value="F:aspartic-type endopeptidase activity"/>
    <property type="evidence" value="ECO:0007669"/>
    <property type="project" value="InterPro"/>
</dbReference>
<dbReference type="GO" id="GO:0006508">
    <property type="term" value="P:proteolysis"/>
    <property type="evidence" value="ECO:0007669"/>
    <property type="project" value="InterPro"/>
</dbReference>